<reference evidence="5" key="1">
    <citation type="journal article" date="2019" name="Int. J. Syst. Evol. Microbiol.">
        <title>The Global Catalogue of Microorganisms (GCM) 10K type strain sequencing project: providing services to taxonomists for standard genome sequencing and annotation.</title>
        <authorList>
            <consortium name="The Broad Institute Genomics Platform"/>
            <consortium name="The Broad Institute Genome Sequencing Center for Infectious Disease"/>
            <person name="Wu L."/>
            <person name="Ma J."/>
        </authorList>
    </citation>
    <scope>NUCLEOTIDE SEQUENCE [LARGE SCALE GENOMIC DNA]</scope>
    <source>
        <strain evidence="5">KCTC 42195</strain>
    </source>
</reference>
<evidence type="ECO:0000313" key="5">
    <source>
        <dbReference type="Proteomes" id="UP001595636"/>
    </source>
</evidence>
<proteinExistence type="predicted"/>
<keyword evidence="4" id="KW-0456">Lyase</keyword>
<dbReference type="Pfam" id="PF01817">
    <property type="entry name" value="CM_2"/>
    <property type="match status" value="1"/>
</dbReference>
<comment type="caution">
    <text evidence="4">The sequence shown here is derived from an EMBL/GenBank/DDBJ whole genome shotgun (WGS) entry which is preliminary data.</text>
</comment>
<dbReference type="InterPro" id="IPR036979">
    <property type="entry name" value="CM_dom_sf"/>
</dbReference>
<evidence type="ECO:0000256" key="1">
    <source>
        <dbReference type="ARBA" id="ARBA00012404"/>
    </source>
</evidence>
<feature type="domain" description="Chorismate mutase" evidence="3">
    <location>
        <begin position="7"/>
        <end position="97"/>
    </location>
</feature>
<dbReference type="SMART" id="SM00830">
    <property type="entry name" value="CM_2"/>
    <property type="match status" value="1"/>
</dbReference>
<evidence type="ECO:0000256" key="2">
    <source>
        <dbReference type="ARBA" id="ARBA00023235"/>
    </source>
</evidence>
<gene>
    <name evidence="4" type="ORF">ACFOKJ_14280</name>
</gene>
<dbReference type="Proteomes" id="UP001595636">
    <property type="component" value="Unassembled WGS sequence"/>
</dbReference>
<dbReference type="Gene3D" id="1.20.59.10">
    <property type="entry name" value="Chorismate mutase"/>
    <property type="match status" value="1"/>
</dbReference>
<evidence type="ECO:0000313" key="4">
    <source>
        <dbReference type="EMBL" id="MFC3627282.1"/>
    </source>
</evidence>
<dbReference type="InterPro" id="IPR051331">
    <property type="entry name" value="Chorismate_mutase-related"/>
</dbReference>
<dbReference type="GO" id="GO:0043904">
    <property type="term" value="F:isochorismate pyruvate lyase activity"/>
    <property type="evidence" value="ECO:0007669"/>
    <property type="project" value="UniProtKB-EC"/>
</dbReference>
<organism evidence="4 5">
    <name type="scientific">Vogesella amnigena</name>
    <dbReference type="NCBI Taxonomy" id="1507449"/>
    <lineage>
        <taxon>Bacteria</taxon>
        <taxon>Pseudomonadati</taxon>
        <taxon>Pseudomonadota</taxon>
        <taxon>Betaproteobacteria</taxon>
        <taxon>Neisseriales</taxon>
        <taxon>Chromobacteriaceae</taxon>
        <taxon>Vogesella</taxon>
    </lineage>
</organism>
<name>A0ABV7TWY9_9NEIS</name>
<keyword evidence="2" id="KW-0413">Isomerase</keyword>
<sequence>MSGRLPAADCQSLLDIRSGIDDIDQQVIRLLGERFDYVKAAAAFKRDADAVRAPQRLQQMLAQRRDWATQAGLSADVIEALYRQLVEYFIAEELRHWQHGN</sequence>
<dbReference type="SUPFAM" id="SSF48600">
    <property type="entry name" value="Chorismate mutase II"/>
    <property type="match status" value="1"/>
</dbReference>
<dbReference type="InterPro" id="IPR002701">
    <property type="entry name" value="CM_II_prokaryot"/>
</dbReference>
<dbReference type="InterPro" id="IPR008241">
    <property type="entry name" value="Isochorismate_pyruvate-lyase"/>
</dbReference>
<dbReference type="PANTHER" id="PTHR38041">
    <property type="entry name" value="CHORISMATE MUTASE"/>
    <property type="match status" value="1"/>
</dbReference>
<dbReference type="EC" id="5.4.99.5" evidence="1"/>
<dbReference type="InterPro" id="IPR036263">
    <property type="entry name" value="Chorismate_II_sf"/>
</dbReference>
<accession>A0ABV7TWY9</accession>
<dbReference type="EMBL" id="JBHRYH010000044">
    <property type="protein sequence ID" value="MFC3627282.1"/>
    <property type="molecule type" value="Genomic_DNA"/>
</dbReference>
<dbReference type="NCBIfam" id="NF005475">
    <property type="entry name" value="PRK07075.1"/>
    <property type="match status" value="1"/>
</dbReference>
<protein>
    <recommendedName>
        <fullName evidence="1">chorismate mutase</fullName>
        <ecNumber evidence="1">5.4.99.5</ecNumber>
    </recommendedName>
</protein>
<keyword evidence="5" id="KW-1185">Reference proteome</keyword>
<evidence type="ECO:0000259" key="3">
    <source>
        <dbReference type="PROSITE" id="PS51168"/>
    </source>
</evidence>
<dbReference type="PANTHER" id="PTHR38041:SF1">
    <property type="entry name" value="CHORISMATE MUTASE"/>
    <property type="match status" value="1"/>
</dbReference>
<dbReference type="PIRSF" id="PIRSF029775">
    <property type="entry name" value="Isochor_pyr_lyas"/>
    <property type="match status" value="1"/>
</dbReference>
<dbReference type="PROSITE" id="PS51168">
    <property type="entry name" value="CHORISMATE_MUT_2"/>
    <property type="match status" value="1"/>
</dbReference>
<dbReference type="RefSeq" id="WP_390280772.1">
    <property type="nucleotide sequence ID" value="NZ_JBHRYH010000044.1"/>
</dbReference>